<keyword evidence="2" id="KW-1185">Reference proteome</keyword>
<dbReference type="Proteomes" id="UP000324222">
    <property type="component" value="Unassembled WGS sequence"/>
</dbReference>
<reference evidence="1 2" key="1">
    <citation type="submission" date="2019-05" db="EMBL/GenBank/DDBJ databases">
        <title>Another draft genome of Portunus trituberculatus and its Hox gene families provides insights of decapod evolution.</title>
        <authorList>
            <person name="Jeong J.-H."/>
            <person name="Song I."/>
            <person name="Kim S."/>
            <person name="Choi T."/>
            <person name="Kim D."/>
            <person name="Ryu S."/>
            <person name="Kim W."/>
        </authorList>
    </citation>
    <scope>NUCLEOTIDE SEQUENCE [LARGE SCALE GENOMIC DNA]</scope>
    <source>
        <tissue evidence="1">Muscle</tissue>
    </source>
</reference>
<gene>
    <name evidence="1" type="ORF">E2C01_087860</name>
</gene>
<organism evidence="1 2">
    <name type="scientific">Portunus trituberculatus</name>
    <name type="common">Swimming crab</name>
    <name type="synonym">Neptunus trituberculatus</name>
    <dbReference type="NCBI Taxonomy" id="210409"/>
    <lineage>
        <taxon>Eukaryota</taxon>
        <taxon>Metazoa</taxon>
        <taxon>Ecdysozoa</taxon>
        <taxon>Arthropoda</taxon>
        <taxon>Crustacea</taxon>
        <taxon>Multicrustacea</taxon>
        <taxon>Malacostraca</taxon>
        <taxon>Eumalacostraca</taxon>
        <taxon>Eucarida</taxon>
        <taxon>Decapoda</taxon>
        <taxon>Pleocyemata</taxon>
        <taxon>Brachyura</taxon>
        <taxon>Eubrachyura</taxon>
        <taxon>Portunoidea</taxon>
        <taxon>Portunidae</taxon>
        <taxon>Portuninae</taxon>
        <taxon>Portunus</taxon>
    </lineage>
</organism>
<evidence type="ECO:0000313" key="2">
    <source>
        <dbReference type="Proteomes" id="UP000324222"/>
    </source>
</evidence>
<evidence type="ECO:0000313" key="1">
    <source>
        <dbReference type="EMBL" id="MPC92754.1"/>
    </source>
</evidence>
<dbReference type="EMBL" id="VSRR010092388">
    <property type="protein sequence ID" value="MPC92754.1"/>
    <property type="molecule type" value="Genomic_DNA"/>
</dbReference>
<name>A0A5B7JKG2_PORTR</name>
<sequence>MQTPPVIFVALKNSRGPLVAVSVARGGVARLPCRYPLVPDDTINLVLWYLNHTSRPILR</sequence>
<accession>A0A5B7JKG2</accession>
<proteinExistence type="predicted"/>
<comment type="caution">
    <text evidence="1">The sequence shown here is derived from an EMBL/GenBank/DDBJ whole genome shotgun (WGS) entry which is preliminary data.</text>
</comment>
<dbReference type="AlphaFoldDB" id="A0A5B7JKG2"/>
<protein>
    <submittedName>
        <fullName evidence="1">Uncharacterized protein</fullName>
    </submittedName>
</protein>